<accession>T0R7X7</accession>
<sequence>MAPSWDDVEVLHDVIAAYAGPLTQLLHGYLPATLTDATALAVWQDVFRCDWDGDLPALPRLPPHGGLCQSFRLITSRRMYEHVKRRSDYNEVAYRVDYADGHDGSGARAMVRVLDIDHVPMQHMWLDELTALLAHPVALAHAAIAGGHVTLLRHLQASTEVDLGQIQHLHGRDGLAMDVAAYHGHLDVLKLLHDAGSTACTTDAMDHAAFAGDLRMVQWLGDHRSEGCTANALLLALANGHVDVADHVRRVYGDHFSFQAYDIEAAVLRGHLNVLTYVVTHFSQAIEISETALTYAAAYGRLDMLALLLSSPAAGSVPSSAMIGAAAHGHLDVITFLHAHPAAQRGFGPRILDAAARNNHMAIVLFLHERRSDGCTPNALDRAAHRGHGAMVQFLKTHRSEGGTTRAIDWAAAAGHLEIVRFLYTHPTNDGCTFRALYWAARGGHMDVLAFLAARDPQRRGARKATRRALHIGHKLVFDNLSLAGCTTQADREAAATTEWFPIAWRIRSDLSDDQGTYGDDDDDLFEDGYGYYDH</sequence>
<dbReference type="EMBL" id="JH767132">
    <property type="protein sequence ID" value="EQC42570.1"/>
    <property type="molecule type" value="Genomic_DNA"/>
</dbReference>
<dbReference type="OMA" id="HAFRSSH"/>
<dbReference type="PANTHER" id="PTHR46586">
    <property type="entry name" value="ANKYRIN REPEAT-CONTAINING PROTEIN"/>
    <property type="match status" value="1"/>
</dbReference>
<dbReference type="STRING" id="1156394.T0R7X7"/>
<dbReference type="GeneID" id="19941027"/>
<dbReference type="SMART" id="SM00248">
    <property type="entry name" value="ANK"/>
    <property type="match status" value="5"/>
</dbReference>
<evidence type="ECO:0000313" key="2">
    <source>
        <dbReference type="Proteomes" id="UP000030762"/>
    </source>
</evidence>
<dbReference type="Gene3D" id="1.25.40.20">
    <property type="entry name" value="Ankyrin repeat-containing domain"/>
    <property type="match status" value="3"/>
</dbReference>
<dbReference type="eggNOG" id="KOG0504">
    <property type="taxonomic scope" value="Eukaryota"/>
</dbReference>
<dbReference type="InterPro" id="IPR052050">
    <property type="entry name" value="SecEffector_AnkRepeat"/>
</dbReference>
<dbReference type="SUPFAM" id="SSF48403">
    <property type="entry name" value="Ankyrin repeat"/>
    <property type="match status" value="1"/>
</dbReference>
<dbReference type="Pfam" id="PF13637">
    <property type="entry name" value="Ank_4"/>
    <property type="match status" value="3"/>
</dbReference>
<dbReference type="RefSeq" id="XP_008603993.1">
    <property type="nucleotide sequence ID" value="XM_008605771.1"/>
</dbReference>
<reference evidence="1 2" key="1">
    <citation type="submission" date="2012-04" db="EMBL/GenBank/DDBJ databases">
        <title>The Genome Sequence of Saprolegnia declina VS20.</title>
        <authorList>
            <consortium name="The Broad Institute Genome Sequencing Platform"/>
            <person name="Russ C."/>
            <person name="Nusbaum C."/>
            <person name="Tyler B."/>
            <person name="van West P."/>
            <person name="Dieguez-Uribeondo J."/>
            <person name="de Bruijn I."/>
            <person name="Tripathy S."/>
            <person name="Jiang R."/>
            <person name="Young S.K."/>
            <person name="Zeng Q."/>
            <person name="Gargeya S."/>
            <person name="Fitzgerald M."/>
            <person name="Haas B."/>
            <person name="Abouelleil A."/>
            <person name="Alvarado L."/>
            <person name="Arachchi H.M."/>
            <person name="Berlin A."/>
            <person name="Chapman S.B."/>
            <person name="Goldberg J."/>
            <person name="Griggs A."/>
            <person name="Gujja S."/>
            <person name="Hansen M."/>
            <person name="Howarth C."/>
            <person name="Imamovic A."/>
            <person name="Larimer J."/>
            <person name="McCowen C."/>
            <person name="Montmayeur A."/>
            <person name="Murphy C."/>
            <person name="Neiman D."/>
            <person name="Pearson M."/>
            <person name="Priest M."/>
            <person name="Roberts A."/>
            <person name="Saif S."/>
            <person name="Shea T."/>
            <person name="Sisk P."/>
            <person name="Sykes S."/>
            <person name="Wortman J."/>
            <person name="Nusbaum C."/>
            <person name="Birren B."/>
        </authorList>
    </citation>
    <scope>NUCLEOTIDE SEQUENCE [LARGE SCALE GENOMIC DNA]</scope>
    <source>
        <strain evidence="1 2">VS20</strain>
    </source>
</reference>
<dbReference type="OrthoDB" id="194358at2759"/>
<organism evidence="1 2">
    <name type="scientific">Saprolegnia diclina (strain VS20)</name>
    <dbReference type="NCBI Taxonomy" id="1156394"/>
    <lineage>
        <taxon>Eukaryota</taxon>
        <taxon>Sar</taxon>
        <taxon>Stramenopiles</taxon>
        <taxon>Oomycota</taxon>
        <taxon>Saprolegniomycetes</taxon>
        <taxon>Saprolegniales</taxon>
        <taxon>Saprolegniaceae</taxon>
        <taxon>Saprolegnia</taxon>
    </lineage>
</organism>
<dbReference type="InterPro" id="IPR002110">
    <property type="entry name" value="Ankyrin_rpt"/>
</dbReference>
<name>T0R7X7_SAPDV</name>
<dbReference type="InterPro" id="IPR036770">
    <property type="entry name" value="Ankyrin_rpt-contain_sf"/>
</dbReference>
<proteinExistence type="predicted"/>
<evidence type="ECO:0000313" key="1">
    <source>
        <dbReference type="EMBL" id="EQC42570.1"/>
    </source>
</evidence>
<protein>
    <submittedName>
        <fullName evidence="1">Uncharacterized protein</fullName>
    </submittedName>
</protein>
<gene>
    <name evidence="1" type="ORF">SDRG_00300</name>
</gene>
<dbReference type="VEuPathDB" id="FungiDB:SDRG_00300"/>
<keyword evidence="2" id="KW-1185">Reference proteome</keyword>
<dbReference type="Proteomes" id="UP000030762">
    <property type="component" value="Unassembled WGS sequence"/>
</dbReference>
<dbReference type="AlphaFoldDB" id="T0R7X7"/>
<dbReference type="InParanoid" id="T0R7X7"/>
<dbReference type="PANTHER" id="PTHR46586:SF3">
    <property type="entry name" value="ANKYRIN REPEAT-CONTAINING PROTEIN"/>
    <property type="match status" value="1"/>
</dbReference>